<protein>
    <submittedName>
        <fullName evidence="1">Enoyl-CoA hydratase/carnithine racemase</fullName>
    </submittedName>
</protein>
<dbReference type="InterPro" id="IPR029045">
    <property type="entry name" value="ClpP/crotonase-like_dom_sf"/>
</dbReference>
<dbReference type="STRING" id="563176.SAMN04488090_0711"/>
<organism evidence="1 2">
    <name type="scientific">Siphonobacter aquaeclarae</name>
    <dbReference type="NCBI Taxonomy" id="563176"/>
    <lineage>
        <taxon>Bacteria</taxon>
        <taxon>Pseudomonadati</taxon>
        <taxon>Bacteroidota</taxon>
        <taxon>Cytophagia</taxon>
        <taxon>Cytophagales</taxon>
        <taxon>Cytophagaceae</taxon>
        <taxon>Siphonobacter</taxon>
    </lineage>
</organism>
<evidence type="ECO:0000313" key="2">
    <source>
        <dbReference type="Proteomes" id="UP000198901"/>
    </source>
</evidence>
<dbReference type="AlphaFoldDB" id="A0A1G9JQQ7"/>
<accession>A0A1G9JQQ7</accession>
<sequence length="272" mass="30496">MIFRTDKISEGYWKVTFDNPPINMFDTEFSRQLMVLLDEMEASENLKVVVFESANPDFFVAHVELLHVNDFPKGTGRTGLSIAWPDMAKRLEQASFVSIASIRGRARGLGSEFAQAFDIRFASKEKAFLAQVEIGIGSFPGGGGLERLHLLTGKARALEIILSGQDYDAETAAAYGWVNRAIPDAELDSFVDRFARRISSFDQKAIASIKSIMNERAIIPRNEDIVDTQVKFFASLEWPEARQRIKKLFGKGLQQNGDLELNLGEHIFQSDI</sequence>
<name>A0A1G9JQQ7_9BACT</name>
<dbReference type="OrthoDB" id="9775794at2"/>
<dbReference type="Proteomes" id="UP000198901">
    <property type="component" value="Unassembled WGS sequence"/>
</dbReference>
<dbReference type="Pfam" id="PF00378">
    <property type="entry name" value="ECH_1"/>
    <property type="match status" value="1"/>
</dbReference>
<dbReference type="RefSeq" id="WP_093197894.1">
    <property type="nucleotide sequence ID" value="NZ_FNGS01000002.1"/>
</dbReference>
<dbReference type="SUPFAM" id="SSF52096">
    <property type="entry name" value="ClpP/crotonase"/>
    <property type="match status" value="1"/>
</dbReference>
<reference evidence="1 2" key="1">
    <citation type="submission" date="2016-10" db="EMBL/GenBank/DDBJ databases">
        <authorList>
            <person name="de Groot N.N."/>
        </authorList>
    </citation>
    <scope>NUCLEOTIDE SEQUENCE [LARGE SCALE GENOMIC DNA]</scope>
    <source>
        <strain evidence="1 2">DSM 21668</strain>
    </source>
</reference>
<dbReference type="EMBL" id="FNGS01000002">
    <property type="protein sequence ID" value="SDL39656.1"/>
    <property type="molecule type" value="Genomic_DNA"/>
</dbReference>
<dbReference type="GO" id="GO:0003824">
    <property type="term" value="F:catalytic activity"/>
    <property type="evidence" value="ECO:0007669"/>
    <property type="project" value="UniProtKB-ARBA"/>
</dbReference>
<dbReference type="Gene3D" id="3.90.226.10">
    <property type="entry name" value="2-enoyl-CoA Hydratase, Chain A, domain 1"/>
    <property type="match status" value="1"/>
</dbReference>
<keyword evidence="2" id="KW-1185">Reference proteome</keyword>
<dbReference type="InterPro" id="IPR001753">
    <property type="entry name" value="Enoyl-CoA_hydra/iso"/>
</dbReference>
<dbReference type="CDD" id="cd06558">
    <property type="entry name" value="crotonase-like"/>
    <property type="match status" value="1"/>
</dbReference>
<gene>
    <name evidence="1" type="ORF">SAMN04488090_0711</name>
</gene>
<evidence type="ECO:0000313" key="1">
    <source>
        <dbReference type="EMBL" id="SDL39656.1"/>
    </source>
</evidence>
<dbReference type="PANTHER" id="PTHR43459">
    <property type="entry name" value="ENOYL-COA HYDRATASE"/>
    <property type="match status" value="1"/>
</dbReference>
<dbReference type="PANTHER" id="PTHR43459:SF1">
    <property type="entry name" value="EG:BACN32G11.4 PROTEIN"/>
    <property type="match status" value="1"/>
</dbReference>
<proteinExistence type="predicted"/>